<dbReference type="Proteomes" id="UP000004358">
    <property type="component" value="Unassembled WGS sequence"/>
</dbReference>
<reference evidence="1 2" key="1">
    <citation type="submission" date="2006-02" db="EMBL/GenBank/DDBJ databases">
        <authorList>
            <person name="Amann R."/>
            <person name="Ferriera S."/>
            <person name="Johnson J."/>
            <person name="Kravitz S."/>
            <person name="Halpern A."/>
            <person name="Remington K."/>
            <person name="Beeson K."/>
            <person name="Tran B."/>
            <person name="Rogers Y.-H."/>
            <person name="Friedman R."/>
            <person name="Venter J.C."/>
        </authorList>
    </citation>
    <scope>NUCLEOTIDE SEQUENCE [LARGE SCALE GENOMIC DNA]</scope>
    <source>
        <strain evidence="1 2">DSM 3645</strain>
    </source>
</reference>
<dbReference type="EMBL" id="AANZ01000014">
    <property type="protein sequence ID" value="EAQ79334.1"/>
    <property type="molecule type" value="Genomic_DNA"/>
</dbReference>
<dbReference type="STRING" id="314230.DSM3645_02623"/>
<sequence>MLKKTSPKFRPQKTVARIELVLASHFVFVRC</sequence>
<protein>
    <submittedName>
        <fullName evidence="1">Uncharacterized protein</fullName>
    </submittedName>
</protein>
<gene>
    <name evidence="1" type="ORF">DSM3645_02623</name>
</gene>
<proteinExistence type="predicted"/>
<accession>A3ZVI8</accession>
<dbReference type="HOGENOM" id="CLU_3395322_0_0_0"/>
<name>A3ZVI8_9BACT</name>
<evidence type="ECO:0000313" key="1">
    <source>
        <dbReference type="EMBL" id="EAQ79334.1"/>
    </source>
</evidence>
<dbReference type="AlphaFoldDB" id="A3ZVI8"/>
<organism evidence="1 2">
    <name type="scientific">Blastopirellula marina DSM 3645</name>
    <dbReference type="NCBI Taxonomy" id="314230"/>
    <lineage>
        <taxon>Bacteria</taxon>
        <taxon>Pseudomonadati</taxon>
        <taxon>Planctomycetota</taxon>
        <taxon>Planctomycetia</taxon>
        <taxon>Pirellulales</taxon>
        <taxon>Pirellulaceae</taxon>
        <taxon>Blastopirellula</taxon>
    </lineage>
</organism>
<comment type="caution">
    <text evidence="1">The sequence shown here is derived from an EMBL/GenBank/DDBJ whole genome shotgun (WGS) entry which is preliminary data.</text>
</comment>
<evidence type="ECO:0000313" key="2">
    <source>
        <dbReference type="Proteomes" id="UP000004358"/>
    </source>
</evidence>